<reference evidence="7" key="1">
    <citation type="submission" date="2020-10" db="EMBL/GenBank/DDBJ databases">
        <authorList>
            <person name="Palmer J.M."/>
        </authorList>
    </citation>
    <scope>NUCLEOTIDE SEQUENCE</scope>
    <source>
        <strain evidence="7">UCD 2041</strain>
    </source>
</reference>
<comment type="similarity">
    <text evidence="2">Belongs to the MSOX/MTOX family.</text>
</comment>
<comment type="cofactor">
    <cofactor evidence="1">
        <name>FAD</name>
        <dbReference type="ChEBI" id="CHEBI:57692"/>
    </cofactor>
</comment>
<gene>
    <name evidence="7" type="ORF">BRETT_004056</name>
</gene>
<evidence type="ECO:0000313" key="8">
    <source>
        <dbReference type="Proteomes" id="UP000663131"/>
    </source>
</evidence>
<proteinExistence type="inferred from homology"/>
<dbReference type="GeneID" id="64575979"/>
<dbReference type="AlphaFoldDB" id="A0A871R532"/>
<reference evidence="7" key="2">
    <citation type="journal article" name="BMC Genomics">
        <title>New genome assemblies reveal patterns of domestication and adaptation across Brettanomyces (Dekkera) species.</title>
        <authorList>
            <person name="Roach M.J."/>
            <person name="Borneman A.R."/>
        </authorList>
    </citation>
    <scope>NUCLEOTIDE SEQUENCE</scope>
    <source>
        <strain evidence="7">UCD 2041</strain>
    </source>
</reference>
<dbReference type="GO" id="GO:0050660">
    <property type="term" value="F:flavin adenine dinucleotide binding"/>
    <property type="evidence" value="ECO:0007669"/>
    <property type="project" value="InterPro"/>
</dbReference>
<keyword evidence="4" id="KW-0274">FAD</keyword>
<feature type="domain" description="FAD dependent oxidoreductase" evidence="6">
    <location>
        <begin position="6"/>
        <end position="422"/>
    </location>
</feature>
<evidence type="ECO:0000313" key="7">
    <source>
        <dbReference type="EMBL" id="QOU18838.1"/>
    </source>
</evidence>
<dbReference type="Gene3D" id="3.30.9.10">
    <property type="entry name" value="D-Amino Acid Oxidase, subunit A, domain 2"/>
    <property type="match status" value="1"/>
</dbReference>
<evidence type="ECO:0000256" key="3">
    <source>
        <dbReference type="ARBA" id="ARBA00022630"/>
    </source>
</evidence>
<dbReference type="Proteomes" id="UP000663131">
    <property type="component" value="Chromosome 5"/>
</dbReference>
<sequence length="477" mass="54741">MTKDSKIIVIGSGAFGISAAYHLSEAGYTNITVFDKGDYNHNLFDPLKGANAPSTDYNKLVRASYIDKTHYQNLALQSLQIYYKWNEQLEHAAFLPNGLKNTDKIFRNTGYVRFDDVENKEEAKTLAHFEKQGLRSFEYDINNEDDILRSKITGWYSKIDPLGQKGKVKTLTGVLDSIAGVVNANKGLLWLKYLSERSGNVKFVFGPLHGEIEKIIYSDATKIKAVGVQTKDGKKHDADFVVIAVGGYTPAFLPSEKRDRIESVASTIIFLQIPHDRPDLLKKYQNIPMINWRMRYQENIVKDGIYMFPATEEGIIKIGANDELWRYFDENNETLKNVSTPTDKFKLLPKESFESYKTFFSQWLKDLKDANVHIEKSKFCFDAISQKNEFVIDFVPGTENVIISSGGSFHGFKFLPIIGRFVEGLISKKNYQYSEYFKFDSIKDNDFDRKPLKDVYSDHSLKYAGLVERKQDYFEIR</sequence>
<organism evidence="7 8">
    <name type="scientific">Dekkera bruxellensis</name>
    <name type="common">Brettanomyces custersii</name>
    <dbReference type="NCBI Taxonomy" id="5007"/>
    <lineage>
        <taxon>Eukaryota</taxon>
        <taxon>Fungi</taxon>
        <taxon>Dikarya</taxon>
        <taxon>Ascomycota</taxon>
        <taxon>Saccharomycotina</taxon>
        <taxon>Pichiomycetes</taxon>
        <taxon>Pichiales</taxon>
        <taxon>Pichiaceae</taxon>
        <taxon>Brettanomyces</taxon>
    </lineage>
</organism>
<evidence type="ECO:0000256" key="2">
    <source>
        <dbReference type="ARBA" id="ARBA00010989"/>
    </source>
</evidence>
<dbReference type="SUPFAM" id="SSF51905">
    <property type="entry name" value="FAD/NAD(P)-binding domain"/>
    <property type="match status" value="1"/>
</dbReference>
<evidence type="ECO:0000256" key="5">
    <source>
        <dbReference type="ARBA" id="ARBA00023002"/>
    </source>
</evidence>
<keyword evidence="3" id="KW-0285">Flavoprotein</keyword>
<dbReference type="PANTHER" id="PTHR10961:SF15">
    <property type="entry name" value="FAD DEPENDENT OXIDOREDUCTASE DOMAIN-CONTAINING PROTEIN"/>
    <property type="match status" value="1"/>
</dbReference>
<dbReference type="InterPro" id="IPR045170">
    <property type="entry name" value="MTOX"/>
</dbReference>
<protein>
    <recommendedName>
        <fullName evidence="6">FAD dependent oxidoreductase domain-containing protein</fullName>
    </recommendedName>
</protein>
<dbReference type="Pfam" id="PF01266">
    <property type="entry name" value="DAO"/>
    <property type="match status" value="1"/>
</dbReference>
<dbReference type="PANTHER" id="PTHR10961">
    <property type="entry name" value="PEROXISOMAL SARCOSINE OXIDASE"/>
    <property type="match status" value="1"/>
</dbReference>
<accession>A0A871R532</accession>
<dbReference type="GO" id="GO:0008115">
    <property type="term" value="F:sarcosine oxidase activity"/>
    <property type="evidence" value="ECO:0007669"/>
    <property type="project" value="TreeGrafter"/>
</dbReference>
<dbReference type="OrthoDB" id="2219495at2759"/>
<dbReference type="RefSeq" id="XP_041135331.1">
    <property type="nucleotide sequence ID" value="XM_041282555.1"/>
</dbReference>
<dbReference type="Gene3D" id="3.50.50.60">
    <property type="entry name" value="FAD/NAD(P)-binding domain"/>
    <property type="match status" value="1"/>
</dbReference>
<evidence type="ECO:0000256" key="4">
    <source>
        <dbReference type="ARBA" id="ARBA00022827"/>
    </source>
</evidence>
<dbReference type="EMBL" id="CP063133">
    <property type="protein sequence ID" value="QOU18838.1"/>
    <property type="molecule type" value="Genomic_DNA"/>
</dbReference>
<keyword evidence="5" id="KW-0560">Oxidoreductase</keyword>
<dbReference type="InterPro" id="IPR006076">
    <property type="entry name" value="FAD-dep_OxRdtase"/>
</dbReference>
<evidence type="ECO:0000256" key="1">
    <source>
        <dbReference type="ARBA" id="ARBA00001974"/>
    </source>
</evidence>
<evidence type="ECO:0000259" key="6">
    <source>
        <dbReference type="Pfam" id="PF01266"/>
    </source>
</evidence>
<dbReference type="InterPro" id="IPR036188">
    <property type="entry name" value="FAD/NAD-bd_sf"/>
</dbReference>
<dbReference type="KEGG" id="bbrx:BRETT_004056"/>
<name>A0A871R532_DEKBR</name>